<dbReference type="InterPro" id="IPR003591">
    <property type="entry name" value="Leu-rich_rpt_typical-subtyp"/>
</dbReference>
<keyword evidence="12" id="KW-0832">Ubl conjugation</keyword>
<evidence type="ECO:0000313" key="24">
    <source>
        <dbReference type="EMBL" id="KAK7483798.1"/>
    </source>
</evidence>
<dbReference type="PROSITE" id="PS50104">
    <property type="entry name" value="TIR"/>
    <property type="match status" value="1"/>
</dbReference>
<evidence type="ECO:0000259" key="23">
    <source>
        <dbReference type="PROSITE" id="PS50104"/>
    </source>
</evidence>
<evidence type="ECO:0000256" key="8">
    <source>
        <dbReference type="ARBA" id="ARBA00022692"/>
    </source>
</evidence>
<evidence type="ECO:0000256" key="5">
    <source>
        <dbReference type="ARBA" id="ARBA00022475"/>
    </source>
</evidence>
<keyword evidence="17" id="KW-0325">Glycoprotein</keyword>
<evidence type="ECO:0000256" key="17">
    <source>
        <dbReference type="ARBA" id="ARBA00023180"/>
    </source>
</evidence>
<name>A0ABD0K9P2_9CAEN</name>
<dbReference type="InterPro" id="IPR035897">
    <property type="entry name" value="Toll_tir_struct_dom_sf"/>
</dbReference>
<evidence type="ECO:0000256" key="11">
    <source>
        <dbReference type="ARBA" id="ARBA00022753"/>
    </source>
</evidence>
<evidence type="ECO:0000256" key="16">
    <source>
        <dbReference type="ARBA" id="ARBA00023170"/>
    </source>
</evidence>
<keyword evidence="9 22" id="KW-0732">Signal</keyword>
<comment type="caution">
    <text evidence="24">The sequence shown here is derived from an EMBL/GenBank/DDBJ whole genome shotgun (WGS) entry which is preliminary data.</text>
</comment>
<dbReference type="Gene3D" id="3.40.50.10140">
    <property type="entry name" value="Toll/interleukin-1 receptor homology (TIR) domain"/>
    <property type="match status" value="1"/>
</dbReference>
<evidence type="ECO:0000256" key="10">
    <source>
        <dbReference type="ARBA" id="ARBA00022737"/>
    </source>
</evidence>
<evidence type="ECO:0000256" key="18">
    <source>
        <dbReference type="ARBA" id="ARBA00023198"/>
    </source>
</evidence>
<keyword evidence="13" id="KW-0391">Immunity</keyword>
<dbReference type="PANTHER" id="PTHR24365:SF521">
    <property type="entry name" value="TOLL-LIKE RECEPTOR 4"/>
    <property type="match status" value="1"/>
</dbReference>
<keyword evidence="5" id="KW-1003">Cell membrane</keyword>
<evidence type="ECO:0000256" key="4">
    <source>
        <dbReference type="ARBA" id="ARBA00009634"/>
    </source>
</evidence>
<proteinExistence type="inferred from homology"/>
<comment type="similarity">
    <text evidence="4">Belongs to the Toll-like receptor family.</text>
</comment>
<dbReference type="Pfam" id="PF13855">
    <property type="entry name" value="LRR_8"/>
    <property type="match status" value="3"/>
</dbReference>
<evidence type="ECO:0000256" key="2">
    <source>
        <dbReference type="ARBA" id="ARBA00004412"/>
    </source>
</evidence>
<dbReference type="InterPro" id="IPR001611">
    <property type="entry name" value="Leu-rich_rpt"/>
</dbReference>
<accession>A0ABD0K9P2</accession>
<dbReference type="PIRSF" id="PIRSF037595">
    <property type="entry name" value="Toll-like_receptor"/>
    <property type="match status" value="1"/>
</dbReference>
<evidence type="ECO:0000256" key="9">
    <source>
        <dbReference type="ARBA" id="ARBA00022729"/>
    </source>
</evidence>
<feature type="transmembrane region" description="Helical" evidence="21">
    <location>
        <begin position="667"/>
        <end position="688"/>
    </location>
</feature>
<dbReference type="SUPFAM" id="SSF52200">
    <property type="entry name" value="Toll/Interleukin receptor TIR domain"/>
    <property type="match status" value="1"/>
</dbReference>
<evidence type="ECO:0000256" key="21">
    <source>
        <dbReference type="SAM" id="Phobius"/>
    </source>
</evidence>
<feature type="signal peptide" evidence="22">
    <location>
        <begin position="1"/>
        <end position="37"/>
    </location>
</feature>
<keyword evidence="14 21" id="KW-1133">Transmembrane helix</keyword>
<comment type="subcellular location">
    <subcellularLocation>
        <location evidence="1">Cell membrane</location>
        <topology evidence="1">Single-pass type I membrane protein</topology>
    </subcellularLocation>
    <subcellularLocation>
        <location evidence="3">Cell projection</location>
        <location evidence="3">Ruffle</location>
    </subcellularLocation>
    <subcellularLocation>
        <location evidence="2">Early endosome</location>
    </subcellularLocation>
</comment>
<dbReference type="InterPro" id="IPR032675">
    <property type="entry name" value="LRR_dom_sf"/>
</dbReference>
<dbReference type="Pfam" id="PF13676">
    <property type="entry name" value="TIR_2"/>
    <property type="match status" value="1"/>
</dbReference>
<evidence type="ECO:0000313" key="25">
    <source>
        <dbReference type="Proteomes" id="UP001519460"/>
    </source>
</evidence>
<protein>
    <recommendedName>
        <fullName evidence="20">Toll-like receptor 4</fullName>
    </recommendedName>
</protein>
<evidence type="ECO:0000256" key="6">
    <source>
        <dbReference type="ARBA" id="ARBA00022588"/>
    </source>
</evidence>
<sequence length="862" mass="98231">MAAVNSANCRRWSQRQRPDRSMLTTAFIVVTLSISVASDITTPCGPCSCHDQNVNCSFRNLTSVPQHGLPHNATGFDLSHNRIRDLPDRVFSQFRNLTYLDLSNNLLHNLSIDVFVGLDNLQHLDLSQNDLPLSNESYPPGVFRELSTSLTQLRLEGNCLAGMWNFQSKETGVILNYPDKALSDLTSLESLSVDGLPDVEFGLGFDSLTRLQNLSLSGMGGGYCVVNILRNETLHHLPASLQVLRMANCNISNIEPDAFRTLQNLELLDLSHNPDLGFDTLGEAFFSLQGSSLKELRIGSIVQPYEMFVTVTVHQTRYFKNTVLEAIHAEFNRIQFFCRGALDNMPRTLSYVNVFGNQLSFGAYIQDIHKLANLTYVQGDGRRLASPLPDYYPSREPVECGSGSDDHVTTCSRTWTPGEHGMMARWNQLYYKLLALDVAPNNSLAHLDLSNNILTYWIGPITGLNNLTWLSIENNLAWNVSFTFFQSFPSLVYFNGSRNYLRHAIENDTEGALFETLDKLEVLDLSRNYINYIPENIFRGLVNLINLTLAHNSIFSFNVNMTHMKNFRMLDLSFNYIHYLPQPVIKFLNSLAAEPNVTVLVDLTYNPIGCSCKQIDFLTWIQESDVKLINRTNYYCQKSDSTGEQPVGSFQEVIDELQRTCHDNEGILVGVVSCCFCLMIALLSALAYRFRWKLRYLYYASRLAYRRQHDDEDEQSFEFDAFVSYASEDNDFVRGELIERLETRAGLRLNVHNRDWIPGRPIPSNILAAVQSSRRTLVVLTRHLLDSDWCEYEMQMATMEAVYTGRDVLLFLLYEDVPSHELPRQVLYNIQSSTYIQYPSHDHADTALVDNFWQRLAQAIRD</sequence>
<dbReference type="Gene3D" id="3.80.10.10">
    <property type="entry name" value="Ribonuclease Inhibitor"/>
    <property type="match status" value="3"/>
</dbReference>
<dbReference type="SMART" id="SM00255">
    <property type="entry name" value="TIR"/>
    <property type="match status" value="1"/>
</dbReference>
<evidence type="ECO:0000256" key="1">
    <source>
        <dbReference type="ARBA" id="ARBA00004251"/>
    </source>
</evidence>
<feature type="domain" description="TIR" evidence="23">
    <location>
        <begin position="717"/>
        <end position="860"/>
    </location>
</feature>
<keyword evidence="16" id="KW-0675">Receptor</keyword>
<reference evidence="24 25" key="1">
    <citation type="journal article" date="2023" name="Sci. Data">
        <title>Genome assembly of the Korean intertidal mud-creeper Batillaria attramentaria.</title>
        <authorList>
            <person name="Patra A.K."/>
            <person name="Ho P.T."/>
            <person name="Jun S."/>
            <person name="Lee S.J."/>
            <person name="Kim Y."/>
            <person name="Won Y.J."/>
        </authorList>
    </citation>
    <scope>NUCLEOTIDE SEQUENCE [LARGE SCALE GENOMIC DNA]</scope>
    <source>
        <strain evidence="24">Wonlab-2016</strain>
    </source>
</reference>
<evidence type="ECO:0000256" key="19">
    <source>
        <dbReference type="ARBA" id="ARBA00023273"/>
    </source>
</evidence>
<dbReference type="InterPro" id="IPR000157">
    <property type="entry name" value="TIR_dom"/>
</dbReference>
<dbReference type="PRINTS" id="PR00019">
    <property type="entry name" value="LEURICHRPT"/>
</dbReference>
<evidence type="ECO:0000256" key="15">
    <source>
        <dbReference type="ARBA" id="ARBA00023136"/>
    </source>
</evidence>
<keyword evidence="15 21" id="KW-0472">Membrane</keyword>
<evidence type="ECO:0000256" key="14">
    <source>
        <dbReference type="ARBA" id="ARBA00022989"/>
    </source>
</evidence>
<dbReference type="AlphaFoldDB" id="A0ABD0K9P2"/>
<keyword evidence="25" id="KW-1185">Reference proteome</keyword>
<keyword evidence="11" id="KW-0967">Endosome</keyword>
<gene>
    <name evidence="24" type="ORF">BaRGS_00025014</name>
</gene>
<dbReference type="GO" id="GO:0016020">
    <property type="term" value="C:membrane"/>
    <property type="evidence" value="ECO:0007669"/>
    <property type="project" value="UniProtKB-SubCell"/>
</dbReference>
<evidence type="ECO:0000256" key="22">
    <source>
        <dbReference type="SAM" id="SignalP"/>
    </source>
</evidence>
<dbReference type="PANTHER" id="PTHR24365">
    <property type="entry name" value="TOLL-LIKE RECEPTOR"/>
    <property type="match status" value="1"/>
</dbReference>
<feature type="chain" id="PRO_5044850478" description="Toll-like receptor 4" evidence="22">
    <location>
        <begin position="38"/>
        <end position="862"/>
    </location>
</feature>
<evidence type="ECO:0000256" key="12">
    <source>
        <dbReference type="ARBA" id="ARBA00022843"/>
    </source>
</evidence>
<dbReference type="InterPro" id="IPR017241">
    <property type="entry name" value="Toll-like_receptor"/>
</dbReference>
<evidence type="ECO:0000256" key="7">
    <source>
        <dbReference type="ARBA" id="ARBA00022614"/>
    </source>
</evidence>
<organism evidence="24 25">
    <name type="scientific">Batillaria attramentaria</name>
    <dbReference type="NCBI Taxonomy" id="370345"/>
    <lineage>
        <taxon>Eukaryota</taxon>
        <taxon>Metazoa</taxon>
        <taxon>Spiralia</taxon>
        <taxon>Lophotrochozoa</taxon>
        <taxon>Mollusca</taxon>
        <taxon>Gastropoda</taxon>
        <taxon>Caenogastropoda</taxon>
        <taxon>Sorbeoconcha</taxon>
        <taxon>Cerithioidea</taxon>
        <taxon>Batillariidae</taxon>
        <taxon>Batillaria</taxon>
    </lineage>
</organism>
<evidence type="ECO:0000256" key="3">
    <source>
        <dbReference type="ARBA" id="ARBA00004466"/>
    </source>
</evidence>
<keyword evidence="6" id="KW-0399">Innate immunity</keyword>
<dbReference type="EMBL" id="JACVVK020000221">
    <property type="protein sequence ID" value="KAK7483798.1"/>
    <property type="molecule type" value="Genomic_DNA"/>
</dbReference>
<dbReference type="SMART" id="SM00369">
    <property type="entry name" value="LRR_TYP"/>
    <property type="match status" value="7"/>
</dbReference>
<keyword evidence="18" id="KW-0395">Inflammatory response</keyword>
<keyword evidence="8 21" id="KW-0812">Transmembrane</keyword>
<dbReference type="PROSITE" id="PS51450">
    <property type="entry name" value="LRR"/>
    <property type="match status" value="2"/>
</dbReference>
<dbReference type="Proteomes" id="UP001519460">
    <property type="component" value="Unassembled WGS sequence"/>
</dbReference>
<evidence type="ECO:0000256" key="20">
    <source>
        <dbReference type="ARBA" id="ARBA00040109"/>
    </source>
</evidence>
<dbReference type="SUPFAM" id="SSF52058">
    <property type="entry name" value="L domain-like"/>
    <property type="match status" value="2"/>
</dbReference>
<keyword evidence="7" id="KW-0433">Leucine-rich repeat</keyword>
<keyword evidence="10" id="KW-0677">Repeat</keyword>
<evidence type="ECO:0000256" key="13">
    <source>
        <dbReference type="ARBA" id="ARBA00022859"/>
    </source>
</evidence>
<keyword evidence="19" id="KW-0966">Cell projection</keyword>